<evidence type="ECO:0000313" key="3">
    <source>
        <dbReference type="Proteomes" id="UP000275401"/>
    </source>
</evidence>
<dbReference type="Gene3D" id="2.130.10.10">
    <property type="entry name" value="YVTN repeat-like/Quinoprotein amine dehydrogenase"/>
    <property type="match status" value="1"/>
</dbReference>
<protein>
    <submittedName>
        <fullName evidence="2">Uncharacterized protein</fullName>
    </submittedName>
</protein>
<gene>
    <name evidence="2" type="ORF">EEJ42_39495</name>
</gene>
<dbReference type="AlphaFoldDB" id="A0A3M8TL26"/>
<keyword evidence="3" id="KW-1185">Reference proteome</keyword>
<sequence length="369" mass="40121">MASLLTPALASCGSPQSAADRETRYTQVIEDETPRARDVIDAVGAPYEALRSDDGSMLLRYNATSVEDDEGPGANAWRLYGPDGDIVAEHAEHMDLVEGTDEDPGPFYAVPDGFVFLPSVKDGFFLDVRGERHPVKSSDKPLTFGRGDVLLSSGGKHRLLRTSTHTVAPAAGVPSTRGLTFTDLDERGVAWGVRQPDWSEPYRVTRREGGRPDRSRDLPDRLLGEDIAARGGTAAVPLEKSVGRDDTLFTGLFVTTDDGKSWQTLRNSDQLPLNEFKKGISEVEVEVLDDGRVFIQGDDATPLIADTPANRSFHKITEPAHLTSVIALGNTLYGIADSDVPSYDHIDGEGLWRSQDGGRTWTRFPGEGD</sequence>
<dbReference type="RefSeq" id="WP_123106978.1">
    <property type="nucleotide sequence ID" value="NZ_RIBZ01000775.1"/>
</dbReference>
<feature type="region of interest" description="Disordered" evidence="1">
    <location>
        <begin position="1"/>
        <end position="23"/>
    </location>
</feature>
<accession>A0A3M8TL26</accession>
<dbReference type="EMBL" id="RIBZ01000775">
    <property type="protein sequence ID" value="RNF92756.1"/>
    <property type="molecule type" value="Genomic_DNA"/>
</dbReference>
<name>A0A3M8TL26_9ACTN</name>
<reference evidence="2 3" key="1">
    <citation type="submission" date="2018-11" db="EMBL/GenBank/DDBJ databases">
        <title>The Potential of Streptomyces as Biocontrol Agents against the Tomato grey mould, Botrytis cinerea (Gray mold) Frontiers in Microbiology.</title>
        <authorList>
            <person name="Li D."/>
        </authorList>
    </citation>
    <scope>NUCLEOTIDE SEQUENCE [LARGE SCALE GENOMIC DNA]</scope>
    <source>
        <strain evidence="2 3">NEAU-LD23</strain>
    </source>
</reference>
<evidence type="ECO:0000313" key="2">
    <source>
        <dbReference type="EMBL" id="RNF92756.1"/>
    </source>
</evidence>
<dbReference type="SUPFAM" id="SSF110296">
    <property type="entry name" value="Oligoxyloglucan reducing end-specific cellobiohydrolase"/>
    <property type="match status" value="1"/>
</dbReference>
<organism evidence="2 3">
    <name type="scientific">Streptomyces botrytidirepellens</name>
    <dbReference type="NCBI Taxonomy" id="2486417"/>
    <lineage>
        <taxon>Bacteria</taxon>
        <taxon>Bacillati</taxon>
        <taxon>Actinomycetota</taxon>
        <taxon>Actinomycetes</taxon>
        <taxon>Kitasatosporales</taxon>
        <taxon>Streptomycetaceae</taxon>
        <taxon>Streptomyces</taxon>
    </lineage>
</organism>
<comment type="caution">
    <text evidence="2">The sequence shown here is derived from an EMBL/GenBank/DDBJ whole genome shotgun (WGS) entry which is preliminary data.</text>
</comment>
<dbReference type="InterPro" id="IPR015943">
    <property type="entry name" value="WD40/YVTN_repeat-like_dom_sf"/>
</dbReference>
<proteinExistence type="predicted"/>
<evidence type="ECO:0000256" key="1">
    <source>
        <dbReference type="SAM" id="MobiDB-lite"/>
    </source>
</evidence>
<dbReference type="Proteomes" id="UP000275401">
    <property type="component" value="Unassembled WGS sequence"/>
</dbReference>